<evidence type="ECO:0000313" key="1">
    <source>
        <dbReference type="EMBL" id="CAG8459590.1"/>
    </source>
</evidence>
<evidence type="ECO:0000313" key="2">
    <source>
        <dbReference type="Proteomes" id="UP000789366"/>
    </source>
</evidence>
<dbReference type="Proteomes" id="UP000789366">
    <property type="component" value="Unassembled WGS sequence"/>
</dbReference>
<comment type="caution">
    <text evidence="1">The sequence shown here is derived from an EMBL/GenBank/DDBJ whole genome shotgun (WGS) entry which is preliminary data.</text>
</comment>
<reference evidence="1" key="1">
    <citation type="submission" date="2021-06" db="EMBL/GenBank/DDBJ databases">
        <authorList>
            <person name="Kallberg Y."/>
            <person name="Tangrot J."/>
            <person name="Rosling A."/>
        </authorList>
    </citation>
    <scope>NUCLEOTIDE SEQUENCE</scope>
    <source>
        <strain evidence="1">28 12/20/2015</strain>
    </source>
</reference>
<organism evidence="1 2">
    <name type="scientific">Cetraspora pellucida</name>
    <dbReference type="NCBI Taxonomy" id="1433469"/>
    <lineage>
        <taxon>Eukaryota</taxon>
        <taxon>Fungi</taxon>
        <taxon>Fungi incertae sedis</taxon>
        <taxon>Mucoromycota</taxon>
        <taxon>Glomeromycotina</taxon>
        <taxon>Glomeromycetes</taxon>
        <taxon>Diversisporales</taxon>
        <taxon>Gigasporaceae</taxon>
        <taxon>Cetraspora</taxon>
    </lineage>
</organism>
<name>A0ACA9K988_9GLOM</name>
<keyword evidence="2" id="KW-1185">Reference proteome</keyword>
<accession>A0ACA9K988</accession>
<proteinExistence type="predicted"/>
<protein>
    <submittedName>
        <fullName evidence="1">10266_t:CDS:1</fullName>
    </submittedName>
</protein>
<gene>
    <name evidence="1" type="ORF">SPELUC_LOCUS1196</name>
</gene>
<sequence>MIKRDPESNKCLLKVLLISIIQDTVKEINNKSVIVKVLIKDYVSQNNSFIVKIMKVIQEDLYIYAIETCYIDACFIDKKKISNLNNSELHKSVWSKLLTVY</sequence>
<dbReference type="EMBL" id="CAJVPW010000600">
    <property type="protein sequence ID" value="CAG8459590.1"/>
    <property type="molecule type" value="Genomic_DNA"/>
</dbReference>